<accession>A0A7W4UYY0</accession>
<sequence length="176" mass="19300">MTPVNPYDRVRLITDRYRSSGAPIDTIGYVLEVYLDGGLEVEVSDPASGVTRALLSVRPEDVEPADELLVRLMASVRALAANPTVQLESLASMGPGAGGDELTIEFDRLFRPAVALLSSSPRDRAYMLRLADLDDWLASLRNRSDPSLWTAEAIARSDEWTKLRELASAVLLERGD</sequence>
<organism evidence="1 2">
    <name type="scientific">Leifsonia aquatica</name>
    <name type="common">Corynebacterium aquaticum</name>
    <dbReference type="NCBI Taxonomy" id="144185"/>
    <lineage>
        <taxon>Bacteria</taxon>
        <taxon>Bacillati</taxon>
        <taxon>Actinomycetota</taxon>
        <taxon>Actinomycetes</taxon>
        <taxon>Micrococcales</taxon>
        <taxon>Microbacteriaceae</taxon>
        <taxon>Leifsonia</taxon>
    </lineage>
</organism>
<protein>
    <submittedName>
        <fullName evidence="1">Uncharacterized protein</fullName>
    </submittedName>
</protein>
<dbReference type="Proteomes" id="UP000538196">
    <property type="component" value="Unassembled WGS sequence"/>
</dbReference>
<keyword evidence="2" id="KW-1185">Reference proteome</keyword>
<reference evidence="1 2" key="1">
    <citation type="submission" date="2020-08" db="EMBL/GenBank/DDBJ databases">
        <title>Sequencing the genomes of 1000 actinobacteria strains.</title>
        <authorList>
            <person name="Klenk H.-P."/>
        </authorList>
    </citation>
    <scope>NUCLEOTIDE SEQUENCE [LARGE SCALE GENOMIC DNA]</scope>
    <source>
        <strain evidence="1 2">DSM 20146</strain>
    </source>
</reference>
<evidence type="ECO:0000313" key="1">
    <source>
        <dbReference type="EMBL" id="MBB2968522.1"/>
    </source>
</evidence>
<gene>
    <name evidence="1" type="ORF">FHX33_003298</name>
</gene>
<name>A0A7W4UYY0_LEIAQ</name>
<dbReference type="AlphaFoldDB" id="A0A7W4UYY0"/>
<proteinExistence type="predicted"/>
<evidence type="ECO:0000313" key="2">
    <source>
        <dbReference type="Proteomes" id="UP000538196"/>
    </source>
</evidence>
<dbReference type="EMBL" id="JACHVP010000004">
    <property type="protein sequence ID" value="MBB2968522.1"/>
    <property type="molecule type" value="Genomic_DNA"/>
</dbReference>
<comment type="caution">
    <text evidence="1">The sequence shown here is derived from an EMBL/GenBank/DDBJ whole genome shotgun (WGS) entry which is preliminary data.</text>
</comment>
<dbReference type="RefSeq" id="WP_155828933.1">
    <property type="nucleotide sequence ID" value="NZ_JACHVP010000004.1"/>
</dbReference>